<gene>
    <name evidence="1" type="ORF">J4Q44_G00337920</name>
</gene>
<protein>
    <submittedName>
        <fullName evidence="1">Uncharacterized protein</fullName>
    </submittedName>
</protein>
<evidence type="ECO:0000313" key="1">
    <source>
        <dbReference type="EMBL" id="KAK6296079.1"/>
    </source>
</evidence>
<name>A0AAN8KJS7_9TELE</name>
<dbReference type="EMBL" id="JAGTTL010000033">
    <property type="protein sequence ID" value="KAK6296079.1"/>
    <property type="molecule type" value="Genomic_DNA"/>
</dbReference>
<accession>A0AAN8KJS7</accession>
<organism evidence="1 2">
    <name type="scientific">Coregonus suidteri</name>
    <dbReference type="NCBI Taxonomy" id="861788"/>
    <lineage>
        <taxon>Eukaryota</taxon>
        <taxon>Metazoa</taxon>
        <taxon>Chordata</taxon>
        <taxon>Craniata</taxon>
        <taxon>Vertebrata</taxon>
        <taxon>Euteleostomi</taxon>
        <taxon>Actinopterygii</taxon>
        <taxon>Neopterygii</taxon>
        <taxon>Teleostei</taxon>
        <taxon>Protacanthopterygii</taxon>
        <taxon>Salmoniformes</taxon>
        <taxon>Salmonidae</taxon>
        <taxon>Coregoninae</taxon>
        <taxon>Coregonus</taxon>
    </lineage>
</organism>
<dbReference type="AlphaFoldDB" id="A0AAN8KJS7"/>
<reference evidence="1 2" key="1">
    <citation type="submission" date="2021-04" db="EMBL/GenBank/DDBJ databases">
        <authorList>
            <person name="De Guttry C."/>
            <person name="Zahm M."/>
            <person name="Klopp C."/>
            <person name="Cabau C."/>
            <person name="Louis A."/>
            <person name="Berthelot C."/>
            <person name="Parey E."/>
            <person name="Roest Crollius H."/>
            <person name="Montfort J."/>
            <person name="Robinson-Rechavi M."/>
            <person name="Bucao C."/>
            <person name="Bouchez O."/>
            <person name="Gislard M."/>
            <person name="Lluch J."/>
            <person name="Milhes M."/>
            <person name="Lampietro C."/>
            <person name="Lopez Roques C."/>
            <person name="Donnadieu C."/>
            <person name="Braasch I."/>
            <person name="Desvignes T."/>
            <person name="Postlethwait J."/>
            <person name="Bobe J."/>
            <person name="Wedekind C."/>
            <person name="Guiguen Y."/>
        </authorList>
    </citation>
    <scope>NUCLEOTIDE SEQUENCE [LARGE SCALE GENOMIC DNA]</scope>
    <source>
        <strain evidence="1">Cs_M1</strain>
        <tissue evidence="1">Blood</tissue>
    </source>
</reference>
<sequence>MSCPCLLPFFHKGLCRVVAGILLVPRVFQEARGRPGGVFNWLCEQVMSSNAKHYSINPQEKSGGGTT</sequence>
<dbReference type="Proteomes" id="UP001356427">
    <property type="component" value="Unassembled WGS sequence"/>
</dbReference>
<evidence type="ECO:0000313" key="2">
    <source>
        <dbReference type="Proteomes" id="UP001356427"/>
    </source>
</evidence>
<proteinExistence type="predicted"/>
<comment type="caution">
    <text evidence="1">The sequence shown here is derived from an EMBL/GenBank/DDBJ whole genome shotgun (WGS) entry which is preliminary data.</text>
</comment>
<keyword evidence="2" id="KW-1185">Reference proteome</keyword>